<evidence type="ECO:0000256" key="1">
    <source>
        <dbReference type="ARBA" id="ARBA00004141"/>
    </source>
</evidence>
<dbReference type="InterPro" id="IPR050920">
    <property type="entry name" value="Nematode_rcpt-like_delta"/>
</dbReference>
<keyword evidence="4 6" id="KW-1133">Transmembrane helix</keyword>
<name>A0A0N4WRF3_HAEPC</name>
<reference evidence="7" key="1">
    <citation type="submission" date="2017-02" db="UniProtKB">
        <authorList>
            <consortium name="WormBaseParasite"/>
        </authorList>
    </citation>
    <scope>IDENTIFICATION</scope>
</reference>
<dbReference type="AlphaFoldDB" id="A0A0N4WRF3"/>
<dbReference type="Pfam" id="PF10317">
    <property type="entry name" value="7TM_GPCR_Srd"/>
    <property type="match status" value="1"/>
</dbReference>
<evidence type="ECO:0000313" key="7">
    <source>
        <dbReference type="WBParaSite" id="HPLM_0001406501-mRNA-1"/>
    </source>
</evidence>
<protein>
    <submittedName>
        <fullName evidence="7">G protein-coupled receptor</fullName>
    </submittedName>
</protein>
<evidence type="ECO:0000256" key="5">
    <source>
        <dbReference type="ARBA" id="ARBA00023136"/>
    </source>
</evidence>
<evidence type="ECO:0000256" key="6">
    <source>
        <dbReference type="SAM" id="Phobius"/>
    </source>
</evidence>
<dbReference type="WBParaSite" id="HPLM_0001406501-mRNA-1">
    <property type="protein sequence ID" value="HPLM_0001406501-mRNA-1"/>
    <property type="gene ID" value="HPLM_0001406501"/>
</dbReference>
<keyword evidence="3 6" id="KW-0812">Transmembrane</keyword>
<feature type="transmembrane region" description="Helical" evidence="6">
    <location>
        <begin position="77"/>
        <end position="96"/>
    </location>
</feature>
<accession>A0A0N4WRF3</accession>
<dbReference type="InterPro" id="IPR019421">
    <property type="entry name" value="7TM_GPCR_serpentine_rcpt_Srd"/>
</dbReference>
<evidence type="ECO:0000256" key="4">
    <source>
        <dbReference type="ARBA" id="ARBA00022989"/>
    </source>
</evidence>
<feature type="transmembrane region" description="Helical" evidence="6">
    <location>
        <begin position="43"/>
        <end position="65"/>
    </location>
</feature>
<proteinExistence type="inferred from homology"/>
<dbReference type="GO" id="GO:0016020">
    <property type="term" value="C:membrane"/>
    <property type="evidence" value="ECO:0007669"/>
    <property type="project" value="UniProtKB-SubCell"/>
</dbReference>
<organism evidence="7">
    <name type="scientific">Haemonchus placei</name>
    <name type="common">Barber's pole worm</name>
    <dbReference type="NCBI Taxonomy" id="6290"/>
    <lineage>
        <taxon>Eukaryota</taxon>
        <taxon>Metazoa</taxon>
        <taxon>Ecdysozoa</taxon>
        <taxon>Nematoda</taxon>
        <taxon>Chromadorea</taxon>
        <taxon>Rhabditida</taxon>
        <taxon>Rhabditina</taxon>
        <taxon>Rhabditomorpha</taxon>
        <taxon>Strongyloidea</taxon>
        <taxon>Trichostrongylidae</taxon>
        <taxon>Haemonchus</taxon>
    </lineage>
</organism>
<sequence>LHPQTLHTRMCGSPTIRAIKQLVLQDKLSLNCPTESKDFFKALAIQACLPVLYLGGIVVNMVRLLNIYDHPIMEYSFVYLFVPIPAINPLVSLYLVGPYRVWMRDKFLKWKQSTAKETVVTTATAPLQRGIVAPIKSLFILLLCTRTGWK</sequence>
<evidence type="ECO:0000256" key="3">
    <source>
        <dbReference type="ARBA" id="ARBA00022692"/>
    </source>
</evidence>
<dbReference type="PANTHER" id="PTHR22945">
    <property type="entry name" value="SERPENTINE RECEPTOR, CLASS D DELTA"/>
    <property type="match status" value="1"/>
</dbReference>
<evidence type="ECO:0000256" key="2">
    <source>
        <dbReference type="ARBA" id="ARBA00009166"/>
    </source>
</evidence>
<comment type="subcellular location">
    <subcellularLocation>
        <location evidence="1">Membrane</location>
        <topology evidence="1">Multi-pass membrane protein</topology>
    </subcellularLocation>
</comment>
<keyword evidence="5 6" id="KW-0472">Membrane</keyword>
<comment type="similarity">
    <text evidence="2">Belongs to the nematode receptor-like protein srd family.</text>
</comment>
<dbReference type="PANTHER" id="PTHR22945:SF96">
    <property type="entry name" value="SERPENTINE RECEPTOR, CLASS D (DELTA)"/>
    <property type="match status" value="1"/>
</dbReference>